<dbReference type="InterPro" id="IPR002130">
    <property type="entry name" value="Cyclophilin-type_PPIase_dom"/>
</dbReference>
<dbReference type="InterPro" id="IPR029000">
    <property type="entry name" value="Cyclophilin-like_dom_sf"/>
</dbReference>
<dbReference type="KEGG" id="nur:ATY38_01515"/>
<accession>A0A1H2FPN4</accession>
<dbReference type="RefSeq" id="WP_062557738.1">
    <property type="nucleotide sequence ID" value="NZ_CP013341.1"/>
</dbReference>
<evidence type="ECO:0000313" key="7">
    <source>
        <dbReference type="Proteomes" id="UP000182882"/>
    </source>
</evidence>
<name>A0A1H2FPN4_9PROT</name>
<dbReference type="InterPro" id="IPR020892">
    <property type="entry name" value="Cyclophilin-type_PPIase_CS"/>
</dbReference>
<dbReference type="PANTHER" id="PTHR43246">
    <property type="entry name" value="PEPTIDYL-PROLYL CIS-TRANS ISOMERASE CYP38, CHLOROPLASTIC"/>
    <property type="match status" value="1"/>
</dbReference>
<protein>
    <recommendedName>
        <fullName evidence="4">Peptidyl-prolyl cis-trans isomerase</fullName>
        <shortName evidence="4">PPIase</shortName>
        <ecNumber evidence="4">5.2.1.8</ecNumber>
    </recommendedName>
</protein>
<dbReference type="PROSITE" id="PS00170">
    <property type="entry name" value="CSA_PPIASE_1"/>
    <property type="match status" value="1"/>
</dbReference>
<dbReference type="SUPFAM" id="SSF50891">
    <property type="entry name" value="Cyclophilin-like"/>
    <property type="match status" value="1"/>
</dbReference>
<comment type="catalytic activity">
    <reaction evidence="4">
        <text>[protein]-peptidylproline (omega=180) = [protein]-peptidylproline (omega=0)</text>
        <dbReference type="Rhea" id="RHEA:16237"/>
        <dbReference type="Rhea" id="RHEA-COMP:10747"/>
        <dbReference type="Rhea" id="RHEA-COMP:10748"/>
        <dbReference type="ChEBI" id="CHEBI:83833"/>
        <dbReference type="ChEBI" id="CHEBI:83834"/>
        <dbReference type="EC" id="5.2.1.8"/>
    </reaction>
</comment>
<dbReference type="EMBL" id="FNLN01000023">
    <property type="protein sequence ID" value="SDU09344.1"/>
    <property type="molecule type" value="Genomic_DNA"/>
</dbReference>
<keyword evidence="2 4" id="KW-0697">Rotamase</keyword>
<dbReference type="PROSITE" id="PS50072">
    <property type="entry name" value="CSA_PPIASE_2"/>
    <property type="match status" value="1"/>
</dbReference>
<dbReference type="GO" id="GO:0006457">
    <property type="term" value="P:protein folding"/>
    <property type="evidence" value="ECO:0007669"/>
    <property type="project" value="InterPro"/>
</dbReference>
<dbReference type="Proteomes" id="UP000182882">
    <property type="component" value="Unassembled WGS sequence"/>
</dbReference>
<feature type="domain" description="PPIase cyclophilin-type" evidence="5">
    <location>
        <begin position="30"/>
        <end position="187"/>
    </location>
</feature>
<comment type="similarity">
    <text evidence="1 4">Belongs to the cyclophilin-type PPIase family.</text>
</comment>
<sequence length="193" mass="21374">MYFRQILFFLFLFSFPLYANAENIKVEMKTNVGNIVLELYPDKAPRTVENFLQYVDDGFFTNTIFHRVIAGFMIQGGGFDTAFNQKPTRAPIPNEAANDLKNGPGTIAMARTSDPHSASAQFFINVADNKFLNFKAPNQSGYGYAVFGKVISGMDIVNKIASMPTGSKGPFSSDVPKNNVIIEEVIKLPVNIQ</sequence>
<reference evidence="7" key="1">
    <citation type="submission" date="2016-10" db="EMBL/GenBank/DDBJ databases">
        <authorList>
            <person name="Varghese N."/>
            <person name="Submissions S."/>
        </authorList>
    </citation>
    <scope>NUCLEOTIDE SEQUENCE [LARGE SCALE GENOMIC DNA]</scope>
    <source>
        <strain evidence="7">Nm10</strain>
    </source>
</reference>
<evidence type="ECO:0000256" key="2">
    <source>
        <dbReference type="ARBA" id="ARBA00023110"/>
    </source>
</evidence>
<dbReference type="InterPro" id="IPR044665">
    <property type="entry name" value="E_coli_cyclophilin_A-like"/>
</dbReference>
<dbReference type="GO" id="GO:0003755">
    <property type="term" value="F:peptidyl-prolyl cis-trans isomerase activity"/>
    <property type="evidence" value="ECO:0007669"/>
    <property type="project" value="UniProtKB-UniRule"/>
</dbReference>
<evidence type="ECO:0000259" key="5">
    <source>
        <dbReference type="PROSITE" id="PS50072"/>
    </source>
</evidence>
<keyword evidence="7" id="KW-1185">Reference proteome</keyword>
<keyword evidence="3 4" id="KW-0413">Isomerase</keyword>
<dbReference type="AlphaFoldDB" id="A0A1H2FPN4"/>
<dbReference type="EC" id="5.2.1.8" evidence="4"/>
<organism evidence="6 7">
    <name type="scientific">Nitrosomonas ureae</name>
    <dbReference type="NCBI Taxonomy" id="44577"/>
    <lineage>
        <taxon>Bacteria</taxon>
        <taxon>Pseudomonadati</taxon>
        <taxon>Pseudomonadota</taxon>
        <taxon>Betaproteobacteria</taxon>
        <taxon>Nitrosomonadales</taxon>
        <taxon>Nitrosomonadaceae</taxon>
        <taxon>Nitrosomonas</taxon>
    </lineage>
</organism>
<comment type="function">
    <text evidence="4">PPIases accelerate the folding of proteins. It catalyzes the cis-trans isomerization of proline imidic peptide bonds in oligopeptides.</text>
</comment>
<dbReference type="Gene3D" id="2.40.100.10">
    <property type="entry name" value="Cyclophilin-like"/>
    <property type="match status" value="1"/>
</dbReference>
<evidence type="ECO:0000313" key="6">
    <source>
        <dbReference type="EMBL" id="SDU09344.1"/>
    </source>
</evidence>
<feature type="chain" id="PRO_5016195469" description="Peptidyl-prolyl cis-trans isomerase" evidence="4">
    <location>
        <begin position="22"/>
        <end position="193"/>
    </location>
</feature>
<dbReference type="Pfam" id="PF00160">
    <property type="entry name" value="Pro_isomerase"/>
    <property type="match status" value="1"/>
</dbReference>
<proteinExistence type="inferred from homology"/>
<evidence type="ECO:0000256" key="4">
    <source>
        <dbReference type="RuleBase" id="RU363019"/>
    </source>
</evidence>
<evidence type="ECO:0000256" key="1">
    <source>
        <dbReference type="ARBA" id="ARBA00007365"/>
    </source>
</evidence>
<evidence type="ECO:0000256" key="3">
    <source>
        <dbReference type="ARBA" id="ARBA00023235"/>
    </source>
</evidence>
<keyword evidence="4" id="KW-0732">Signal</keyword>
<dbReference type="PRINTS" id="PR00153">
    <property type="entry name" value="CSAPPISMRASE"/>
</dbReference>
<feature type="signal peptide" evidence="4">
    <location>
        <begin position="1"/>
        <end position="21"/>
    </location>
</feature>
<gene>
    <name evidence="6" type="ORF">SAMN05216406_12334</name>
</gene>